<comment type="caution">
    <text evidence="10">The sequence shown here is derived from an EMBL/GenBank/DDBJ whole genome shotgun (WGS) entry which is preliminary data.</text>
</comment>
<dbReference type="SMART" id="SM00320">
    <property type="entry name" value="WD40"/>
    <property type="match status" value="5"/>
</dbReference>
<feature type="domain" description="WDR19 WD40 repeat" evidence="7">
    <location>
        <begin position="350"/>
        <end position="611"/>
    </location>
</feature>
<dbReference type="Proteomes" id="UP001470230">
    <property type="component" value="Unassembled WGS sequence"/>
</dbReference>
<reference evidence="10 11" key="1">
    <citation type="submission" date="2024-04" db="EMBL/GenBank/DDBJ databases">
        <title>Tritrichomonas musculus Genome.</title>
        <authorList>
            <person name="Alves-Ferreira E."/>
            <person name="Grigg M."/>
            <person name="Lorenzi H."/>
            <person name="Galac M."/>
        </authorList>
    </citation>
    <scope>NUCLEOTIDE SEQUENCE [LARGE SCALE GENOMIC DNA]</scope>
    <source>
        <strain evidence="10 11">EAF2021</strain>
    </source>
</reference>
<keyword evidence="4" id="KW-0802">TPR repeat</keyword>
<feature type="domain" description="IF140/IFT172/WDR19 TPR" evidence="9">
    <location>
        <begin position="812"/>
        <end position="1070"/>
    </location>
</feature>
<protein>
    <submittedName>
        <fullName evidence="10">WD repeat-containing protein 19</fullName>
    </submittedName>
</protein>
<keyword evidence="3" id="KW-0677">Repeat</keyword>
<evidence type="ECO:0000259" key="9">
    <source>
        <dbReference type="Pfam" id="PF24762"/>
    </source>
</evidence>
<dbReference type="InterPro" id="IPR039468">
    <property type="entry name" value="WDR19_WD40_rpt"/>
</dbReference>
<organism evidence="10 11">
    <name type="scientific">Tritrichomonas musculus</name>
    <dbReference type="NCBI Taxonomy" id="1915356"/>
    <lineage>
        <taxon>Eukaryota</taxon>
        <taxon>Metamonada</taxon>
        <taxon>Parabasalia</taxon>
        <taxon>Tritrichomonadida</taxon>
        <taxon>Tritrichomonadidae</taxon>
        <taxon>Tritrichomonas</taxon>
    </lineage>
</organism>
<feature type="domain" description="WDR19 first beta-propeller" evidence="8">
    <location>
        <begin position="19"/>
        <end position="327"/>
    </location>
</feature>
<dbReference type="InterPro" id="IPR015943">
    <property type="entry name" value="WD40/YVTN_repeat-like_dom_sf"/>
</dbReference>
<dbReference type="InterPro" id="IPR057855">
    <property type="entry name" value="Beta-prop_WDR19_1st"/>
</dbReference>
<dbReference type="Gene3D" id="1.25.40.470">
    <property type="match status" value="1"/>
</dbReference>
<dbReference type="SUPFAM" id="SSF50998">
    <property type="entry name" value="Quinoprotein alcohol dehydrogenase-like"/>
    <property type="match status" value="1"/>
</dbReference>
<name>A0ABR2JKB7_9EUKA</name>
<keyword evidence="6" id="KW-0966">Cell projection</keyword>
<accession>A0ABR2JKB7</accession>
<dbReference type="Gene3D" id="2.130.10.10">
    <property type="entry name" value="YVTN repeat-like/Quinoprotein amine dehydrogenase"/>
    <property type="match status" value="2"/>
</dbReference>
<evidence type="ECO:0000256" key="5">
    <source>
        <dbReference type="ARBA" id="ARBA00023069"/>
    </source>
</evidence>
<dbReference type="InterPro" id="IPR056168">
    <property type="entry name" value="TPR_IF140/IFT172/WDR19"/>
</dbReference>
<comment type="subcellular location">
    <subcellularLocation>
        <location evidence="1">Cell projection</location>
        <location evidence="1">Cilium</location>
    </subcellularLocation>
</comment>
<dbReference type="Pfam" id="PF24762">
    <property type="entry name" value="TPR_IF140-IFT172"/>
    <property type="match status" value="1"/>
</dbReference>
<keyword evidence="5" id="KW-0969">Cilium</keyword>
<evidence type="ECO:0000259" key="8">
    <source>
        <dbReference type="Pfam" id="PF23389"/>
    </source>
</evidence>
<evidence type="ECO:0000256" key="2">
    <source>
        <dbReference type="ARBA" id="ARBA00022574"/>
    </source>
</evidence>
<evidence type="ECO:0000256" key="3">
    <source>
        <dbReference type="ARBA" id="ARBA00022737"/>
    </source>
</evidence>
<sequence>MQVVFRVNPNELGSNSSPVIKWSRDSKMLAVFGNNNAAIIYDRNGTKLASIPVANPTLMDWDSDNRLIAITSADNAEISLFDLSSREVLPVEAPFIPTWISFAKSGSFLAAGSEKGKFWIWDRNSQQSQTYQGIHCDRITDGGWNTKKQLALCSKDHSISVNTVRGEVVARHEIDDVPAFPHFVKMDNQLALIFASSNKPIVYVWEYNNGDKLTEIPFSKDLGKIIKCLTLNNGFIYVQFSSGKLALAGFDGSVSAERQVFPSTANKADALQAKSLVCSGNSMKLVQMGDVSNITDEQVRFPNDASGEVCTVYLSPDGTVGAVGLSSGTVLVYLVEVPILTASRGPYSVYSDSLTKLKIYNMHKKKYNDVNVEAQPQRLGICSSKLAVAFNNQSWFYNIDGSLITSVEFTSSIEAIQVSDSAFAVLMGSKVMLNYFDESKKPFVFPDYDTSLKVTAFSLTDYLLLLATDDGKIRMFNTRNQQFLEGYQHPCSIVSITPNISETRFVFIDSQNDVFLFYPIKMKALEVSGDSNKINATFTLFDITDRNVFAVIGSKTAALYHFSDQNVEGVKLRQLCSVNINAMKAALGLSNGTLIFLDGQSAEQSLTLPSHTEIESNTEKSVQQLLDLHRFRKALQVALQLNDKKVIHEVGEKALSSLCIEIASEAFAQSGDAATHNVLQPIINEDEFSFLRGYVSMMDHDFGAAQKNFLNSTRPQMALDMRAALLQFDFALKLAENLDPSRIPQLSHDSARQNELTGNYSAALKQYKESIKCKELSHSSRAGIIRCLILAGKVEQGMQQLTKTRDTKLILECARILERLCAFGPAAQLYTRVNEFNSAAQCNLRANELKLAAELIPKVTDTKVLRSIGLQLERAGQLEPSTVAFEKASDWESLVRVLLKVNLDRATAVARDHPLENVCRLVAEHCIQLGNFRYAIEFLIRAGRAEDAFRIAELHEKMDELADLIGDNGTTQQYEAIATYFCTRSQMIQAAKFFAMSGDPQRAMNCYMADGTDAAMDAALELAERVPDRQLRDQFLEYLNANIKDKTRDLRYLLRMFIIMQQFEEAATMALKIADEFRTRGEYKPSRDLLFDIICQLEKHNVQVSNEMRQSLMIVHSYLLIKPQKEKNKVVCALLLRRLSKYVSKFPAHAANLLVMGVVECSRVGMKKSAFEIATKVLQPEYEGKVKPDVLKKIQTTVRRKDMSEIDEEKKKCPMCGFDLPMSELYCGNCKSNLPFDSFSGMHMVREDWCECPSCKFPCSYSAMQQEKKCPLCNADVPNPELIVNPDSNMK</sequence>
<dbReference type="PANTHER" id="PTHR14920:SF0">
    <property type="entry name" value="WD REPEAT DOMAIN 19"/>
    <property type="match status" value="1"/>
</dbReference>
<keyword evidence="2" id="KW-0853">WD repeat</keyword>
<proteinExistence type="predicted"/>
<dbReference type="Pfam" id="PF23389">
    <property type="entry name" value="Beta-prop_WDR19_1st"/>
    <property type="match status" value="1"/>
</dbReference>
<evidence type="ECO:0000256" key="6">
    <source>
        <dbReference type="ARBA" id="ARBA00023273"/>
    </source>
</evidence>
<dbReference type="InterPro" id="IPR011047">
    <property type="entry name" value="Quinoprotein_ADH-like_sf"/>
</dbReference>
<dbReference type="EMBL" id="JAPFFF010000011">
    <property type="protein sequence ID" value="KAK8878274.1"/>
    <property type="molecule type" value="Genomic_DNA"/>
</dbReference>
<evidence type="ECO:0000259" key="7">
    <source>
        <dbReference type="Pfam" id="PF15911"/>
    </source>
</evidence>
<gene>
    <name evidence="10" type="ORF">M9Y10_005039</name>
</gene>
<dbReference type="InterPro" id="IPR001680">
    <property type="entry name" value="WD40_rpt"/>
</dbReference>
<dbReference type="InterPro" id="IPR040379">
    <property type="entry name" value="WDR19/dyf-2"/>
</dbReference>
<evidence type="ECO:0000256" key="4">
    <source>
        <dbReference type="ARBA" id="ARBA00022803"/>
    </source>
</evidence>
<dbReference type="PANTHER" id="PTHR14920">
    <property type="entry name" value="OSMOTIC AVOIDANCE ABNORMAL PROTEIN 1/WD REPEAT MEMBRANE PROTEIN"/>
    <property type="match status" value="1"/>
</dbReference>
<evidence type="ECO:0000256" key="1">
    <source>
        <dbReference type="ARBA" id="ARBA00004138"/>
    </source>
</evidence>
<keyword evidence="11" id="KW-1185">Reference proteome</keyword>
<evidence type="ECO:0000313" key="10">
    <source>
        <dbReference type="EMBL" id="KAK8878274.1"/>
    </source>
</evidence>
<evidence type="ECO:0000313" key="11">
    <source>
        <dbReference type="Proteomes" id="UP001470230"/>
    </source>
</evidence>
<dbReference type="Pfam" id="PF15911">
    <property type="entry name" value="Beta-prop_WDR19_2nd"/>
    <property type="match status" value="1"/>
</dbReference>